<name>A0A2Z5QXE9_9MICC</name>
<keyword evidence="1" id="KW-1133">Transmembrane helix</keyword>
<dbReference type="EMBL" id="AP017895">
    <property type="protein sequence ID" value="BAV87051.1"/>
    <property type="molecule type" value="Genomic_DNA"/>
</dbReference>
<keyword evidence="1" id="KW-0472">Membrane</keyword>
<reference evidence="2 3" key="1">
    <citation type="submission" date="2016-10" db="EMBL/GenBank/DDBJ databases">
        <title>Genome sequence of Rothia aeria strain JCM11412.</title>
        <authorList>
            <person name="Nambu T."/>
        </authorList>
    </citation>
    <scope>NUCLEOTIDE SEQUENCE [LARGE SCALE GENOMIC DNA]</scope>
    <source>
        <strain evidence="2 3">JCM 11412</strain>
    </source>
</reference>
<evidence type="ECO:0000256" key="1">
    <source>
        <dbReference type="SAM" id="Phobius"/>
    </source>
</evidence>
<protein>
    <submittedName>
        <fullName evidence="2">DedA protein</fullName>
    </submittedName>
</protein>
<evidence type="ECO:0000313" key="3">
    <source>
        <dbReference type="Proteomes" id="UP000250241"/>
    </source>
</evidence>
<keyword evidence="3" id="KW-1185">Reference proteome</keyword>
<evidence type="ECO:0000313" key="2">
    <source>
        <dbReference type="EMBL" id="BAV87051.1"/>
    </source>
</evidence>
<dbReference type="AlphaFoldDB" id="A0A2Z5QXE9"/>
<sequence>MSLLASALVAHMPVALLGFNLEDILISTGPWVLVVSAIIVFIESGVLFPVLPGDSLIFALGMLHDRMGLSLWLAFPVLIVAAVAGGEVGTSWAPVTDVTCSRMTRSF</sequence>
<organism evidence="2 3">
    <name type="scientific">Rothia aeria</name>
    <dbReference type="NCBI Taxonomy" id="172042"/>
    <lineage>
        <taxon>Bacteria</taxon>
        <taxon>Bacillati</taxon>
        <taxon>Actinomycetota</taxon>
        <taxon>Actinomycetes</taxon>
        <taxon>Micrococcales</taxon>
        <taxon>Micrococcaceae</taxon>
        <taxon>Rothia</taxon>
    </lineage>
</organism>
<dbReference type="Proteomes" id="UP000250241">
    <property type="component" value="Chromosome"/>
</dbReference>
<proteinExistence type="predicted"/>
<accession>A0A2Z5QXE9</accession>
<keyword evidence="1" id="KW-0812">Transmembrane</keyword>
<feature type="transmembrane region" description="Helical" evidence="1">
    <location>
        <begin position="71"/>
        <end position="93"/>
    </location>
</feature>
<feature type="transmembrane region" description="Helical" evidence="1">
    <location>
        <begin position="28"/>
        <end position="51"/>
    </location>
</feature>
<dbReference type="KEGG" id="raj:RA11412_0752"/>
<gene>
    <name evidence="2" type="ORF">RA11412_0752</name>
</gene>